<dbReference type="RefSeq" id="XP_021867349.1">
    <property type="nucleotide sequence ID" value="XM_022011657.2"/>
</dbReference>
<reference evidence="4" key="2">
    <citation type="submission" date="2025-08" db="UniProtKB">
        <authorList>
            <consortium name="RefSeq"/>
        </authorList>
    </citation>
    <scope>IDENTIFICATION</scope>
    <source>
        <tissue evidence="4">Leaf</tissue>
    </source>
</reference>
<dbReference type="AlphaFoldDB" id="A0A9R0JIQ9"/>
<comment type="similarity">
    <text evidence="1">Belongs to the DP1 family.</text>
</comment>
<dbReference type="InterPro" id="IPR004345">
    <property type="entry name" value="TB2_DP1_HVA22"/>
</dbReference>
<comment type="subcellular location">
    <subcellularLocation>
        <location evidence="1">Membrane</location>
        <topology evidence="1">Multi-pass membrane protein</topology>
    </subcellularLocation>
</comment>
<dbReference type="GeneID" id="110806021"/>
<keyword evidence="3" id="KW-1185">Reference proteome</keyword>
<dbReference type="PANTHER" id="PTHR12300">
    <property type="entry name" value="HVA22-LIKE PROTEINS"/>
    <property type="match status" value="1"/>
</dbReference>
<organism evidence="3 4">
    <name type="scientific">Spinacia oleracea</name>
    <name type="common">Spinach</name>
    <dbReference type="NCBI Taxonomy" id="3562"/>
    <lineage>
        <taxon>Eukaryota</taxon>
        <taxon>Viridiplantae</taxon>
        <taxon>Streptophyta</taxon>
        <taxon>Embryophyta</taxon>
        <taxon>Tracheophyta</taxon>
        <taxon>Spermatophyta</taxon>
        <taxon>Magnoliopsida</taxon>
        <taxon>eudicotyledons</taxon>
        <taxon>Gunneridae</taxon>
        <taxon>Pentapetalae</taxon>
        <taxon>Caryophyllales</taxon>
        <taxon>Chenopodiaceae</taxon>
        <taxon>Chenopodioideae</taxon>
        <taxon>Anserineae</taxon>
        <taxon>Spinacia</taxon>
    </lineage>
</organism>
<evidence type="ECO:0000256" key="1">
    <source>
        <dbReference type="RuleBase" id="RU362006"/>
    </source>
</evidence>
<proteinExistence type="inferred from homology"/>
<evidence type="ECO:0000313" key="3">
    <source>
        <dbReference type="Proteomes" id="UP000813463"/>
    </source>
</evidence>
<dbReference type="PANTHER" id="PTHR12300:SF188">
    <property type="entry name" value="HVA22-LIKE PROTEIN"/>
    <property type="match status" value="1"/>
</dbReference>
<protein>
    <recommendedName>
        <fullName evidence="1">HVA22-like protein</fullName>
    </recommendedName>
</protein>
<sequence length="282" mass="32603">MLGDFIGRGLFMVLGYAYPAFECFKTVERNKVNIDELRFWCQYWIIIAVLSVCERFGDIFISWVPFYGELKLAFIIYLWYPKTKGTSYVYESLLRPFVCKHETDIDKNLQELRYRAWDVAIYYWQNCTDLGSSAIFNVFEYVANQSSKFKGTNTQKDDHNQRPTGRGRASPPPSPSHGSSIWPLRLRKSKSESPAASPRHPNHREEHPAPSAPPLPAAFPSLFKSEAHISKSRVVQMELDEAQIGYIHVQQVPEEAHSKSFTKQNFKLSPTRLKFRRSKSIK</sequence>
<dbReference type="Pfam" id="PF03134">
    <property type="entry name" value="TB2_DP1_HVA22"/>
    <property type="match status" value="1"/>
</dbReference>
<name>A0A9R0JIQ9_SPIOL</name>
<dbReference type="GO" id="GO:0016020">
    <property type="term" value="C:membrane"/>
    <property type="evidence" value="ECO:0007669"/>
    <property type="project" value="UniProtKB-SubCell"/>
</dbReference>
<dbReference type="KEGG" id="soe:110806021"/>
<dbReference type="Proteomes" id="UP000813463">
    <property type="component" value="Chromosome 5"/>
</dbReference>
<evidence type="ECO:0000313" key="4">
    <source>
        <dbReference type="RefSeq" id="XP_021867349.1"/>
    </source>
</evidence>
<gene>
    <name evidence="4" type="primary">LOC110806021</name>
</gene>
<dbReference type="OrthoDB" id="434647at2759"/>
<feature type="region of interest" description="Disordered" evidence="2">
    <location>
        <begin position="150"/>
        <end position="219"/>
    </location>
</feature>
<evidence type="ECO:0000256" key="2">
    <source>
        <dbReference type="SAM" id="MobiDB-lite"/>
    </source>
</evidence>
<reference evidence="3" key="1">
    <citation type="journal article" date="2021" name="Nat. Commun.">
        <title>Genomic analyses provide insights into spinach domestication and the genetic basis of agronomic traits.</title>
        <authorList>
            <person name="Cai X."/>
            <person name="Sun X."/>
            <person name="Xu C."/>
            <person name="Sun H."/>
            <person name="Wang X."/>
            <person name="Ge C."/>
            <person name="Zhang Z."/>
            <person name="Wang Q."/>
            <person name="Fei Z."/>
            <person name="Jiao C."/>
            <person name="Wang Q."/>
        </authorList>
    </citation>
    <scope>NUCLEOTIDE SEQUENCE [LARGE SCALE GENOMIC DNA]</scope>
    <source>
        <strain evidence="3">cv. Varoflay</strain>
    </source>
</reference>
<accession>A0A9R0JIQ9</accession>